<evidence type="ECO:0000256" key="1">
    <source>
        <dbReference type="SAM" id="MobiDB-lite"/>
    </source>
</evidence>
<comment type="caution">
    <text evidence="2">The sequence shown here is derived from an EMBL/GenBank/DDBJ whole genome shotgun (WGS) entry which is preliminary data.</text>
</comment>
<sequence>MEGNATRASSALDGDSRWKHDNPLFSKIMSRSNSTSYSSRTNYYCRSGHEGIPFEWEMQPGTPKHPHQEAPPLPPLSPPPAILSLSLPKPTLEDHHCHCPQRNLSSGRLVKLYTWKKTINKYITWLRQIKKVDRGKDVEDGICRVSDVDKLEESFDFWGSDFRNDCMASPMQSSRSSSASSSLSSSNGPPSTKSSKKISCIPPKLNPTLLYTAVKRS</sequence>
<gene>
    <name evidence="2" type="ORF">SAY86_030066</name>
</gene>
<evidence type="ECO:0000313" key="2">
    <source>
        <dbReference type="EMBL" id="KAK4797740.1"/>
    </source>
</evidence>
<keyword evidence="3" id="KW-1185">Reference proteome</keyword>
<reference evidence="2 3" key="1">
    <citation type="journal article" date="2023" name="Hortic Res">
        <title>Pangenome of water caltrop reveals structural variations and asymmetric subgenome divergence after allopolyploidization.</title>
        <authorList>
            <person name="Zhang X."/>
            <person name="Chen Y."/>
            <person name="Wang L."/>
            <person name="Yuan Y."/>
            <person name="Fang M."/>
            <person name="Shi L."/>
            <person name="Lu R."/>
            <person name="Comes H.P."/>
            <person name="Ma Y."/>
            <person name="Chen Y."/>
            <person name="Huang G."/>
            <person name="Zhou Y."/>
            <person name="Zheng Z."/>
            <person name="Qiu Y."/>
        </authorList>
    </citation>
    <scope>NUCLEOTIDE SEQUENCE [LARGE SCALE GENOMIC DNA]</scope>
    <source>
        <strain evidence="2">F231</strain>
    </source>
</reference>
<dbReference type="EMBL" id="JAXQNO010000005">
    <property type="protein sequence ID" value="KAK4797740.1"/>
    <property type="molecule type" value="Genomic_DNA"/>
</dbReference>
<dbReference type="Proteomes" id="UP001346149">
    <property type="component" value="Unassembled WGS sequence"/>
</dbReference>
<dbReference type="PANTHER" id="PTHR33257">
    <property type="entry name" value="OS05G0165500 PROTEIN"/>
    <property type="match status" value="1"/>
</dbReference>
<dbReference type="AlphaFoldDB" id="A0AAN7MK81"/>
<name>A0AAN7MK81_TRANT</name>
<protein>
    <submittedName>
        <fullName evidence="2">Uncharacterized protein</fullName>
    </submittedName>
</protein>
<feature type="region of interest" description="Disordered" evidence="1">
    <location>
        <begin position="169"/>
        <end position="203"/>
    </location>
</feature>
<accession>A0AAN7MK81</accession>
<organism evidence="2 3">
    <name type="scientific">Trapa natans</name>
    <name type="common">Water chestnut</name>
    <dbReference type="NCBI Taxonomy" id="22666"/>
    <lineage>
        <taxon>Eukaryota</taxon>
        <taxon>Viridiplantae</taxon>
        <taxon>Streptophyta</taxon>
        <taxon>Embryophyta</taxon>
        <taxon>Tracheophyta</taxon>
        <taxon>Spermatophyta</taxon>
        <taxon>Magnoliopsida</taxon>
        <taxon>eudicotyledons</taxon>
        <taxon>Gunneridae</taxon>
        <taxon>Pentapetalae</taxon>
        <taxon>rosids</taxon>
        <taxon>malvids</taxon>
        <taxon>Myrtales</taxon>
        <taxon>Lythraceae</taxon>
        <taxon>Trapa</taxon>
    </lineage>
</organism>
<evidence type="ECO:0000313" key="3">
    <source>
        <dbReference type="Proteomes" id="UP001346149"/>
    </source>
</evidence>
<proteinExistence type="predicted"/>
<dbReference type="PANTHER" id="PTHR33257:SF6">
    <property type="entry name" value="OXYSTEROL-BINDING 4B-LIKE PROTEIN"/>
    <property type="match status" value="1"/>
</dbReference>